<keyword evidence="1" id="KW-0812">Transmembrane</keyword>
<evidence type="ECO:0000256" key="1">
    <source>
        <dbReference type="SAM" id="Phobius"/>
    </source>
</evidence>
<dbReference type="Pfam" id="PF05686">
    <property type="entry name" value="Glyco_transf_90"/>
    <property type="match status" value="1"/>
</dbReference>
<protein>
    <recommendedName>
        <fullName evidence="2">Glycosyl transferase CAP10 domain-containing protein</fullName>
    </recommendedName>
</protein>
<keyword evidence="1" id="KW-1133">Transmembrane helix</keyword>
<dbReference type="InterPro" id="IPR006598">
    <property type="entry name" value="CAP10"/>
</dbReference>
<dbReference type="Proteomes" id="UP001310594">
    <property type="component" value="Unassembled WGS sequence"/>
</dbReference>
<dbReference type="AlphaFoldDB" id="A0AAN8A1B6"/>
<feature type="transmembrane region" description="Helical" evidence="1">
    <location>
        <begin position="17"/>
        <end position="34"/>
    </location>
</feature>
<evidence type="ECO:0000313" key="3">
    <source>
        <dbReference type="EMBL" id="KAK5694776.1"/>
    </source>
</evidence>
<dbReference type="EMBL" id="JAVRQU010000015">
    <property type="protein sequence ID" value="KAK5694776.1"/>
    <property type="molecule type" value="Genomic_DNA"/>
</dbReference>
<sequence length="459" mass="52050">MAPKLETAFRGHSRPRWLVSGGIIILLFFVYSTFQATNLKHISFRPQFPSSWTFDTLRDERNLGLSDAQCDAAFPGLYAELERARDYHALNGGINISQIAIWTGEPGITHAQTRVLLYNGNLHVVGDKRGYARRERVGAALSNLHRAISAIPDARLLPNIEFTIDTLDDPNPRRKERRPGRTAWSWDRHVSDEETWVMPDFGGWSYLGGSLAGGVMGYNSFRDGVEELEADLASEGRKHGGDSWEAKVEKALWRGTVALGNSDAPRTRQDLVKAADGRSWSDVQAGNFVKQVEHCRWQYLIHTEGFAWGGRLRYLLNCNSSVIIPWPLHFVAHFYPLLQSEGSEQNFIPVKSDWSDLDETIESYRSDADSARAIASRSAALFHDRYLTPAAEACYLRRMIKLYAEVQNFEPKLWKEVELEEGMLAKTPRGYDWEYFSYKEPCNGPPDPNVDASKVDFEE</sequence>
<dbReference type="InterPro" id="IPR051091">
    <property type="entry name" value="O-Glucosyltr/Glycosyltrsf_90"/>
</dbReference>
<feature type="domain" description="Glycosyl transferase CAP10" evidence="2">
    <location>
        <begin position="156"/>
        <end position="410"/>
    </location>
</feature>
<evidence type="ECO:0000313" key="4">
    <source>
        <dbReference type="Proteomes" id="UP001310594"/>
    </source>
</evidence>
<dbReference type="PANTHER" id="PTHR12203">
    <property type="entry name" value="KDEL LYS-ASP-GLU-LEU CONTAINING - RELATED"/>
    <property type="match status" value="1"/>
</dbReference>
<name>A0AAN8A1B6_9PEZI</name>
<proteinExistence type="predicted"/>
<gene>
    <name evidence="3" type="ORF">LTR97_009366</name>
</gene>
<keyword evidence="1" id="KW-0472">Membrane</keyword>
<dbReference type="SMART" id="SM00672">
    <property type="entry name" value="CAP10"/>
    <property type="match status" value="1"/>
</dbReference>
<dbReference type="PANTHER" id="PTHR12203:SF107">
    <property type="entry name" value="GLYCOSYL TRANSFERASE CAP10 DOMAIN-CONTAINING PROTEIN"/>
    <property type="match status" value="1"/>
</dbReference>
<reference evidence="3" key="1">
    <citation type="submission" date="2023-08" db="EMBL/GenBank/DDBJ databases">
        <title>Black Yeasts Isolated from many extreme environments.</title>
        <authorList>
            <person name="Coleine C."/>
            <person name="Stajich J.E."/>
            <person name="Selbmann L."/>
        </authorList>
    </citation>
    <scope>NUCLEOTIDE SEQUENCE</scope>
    <source>
        <strain evidence="3">CCFEE 5810</strain>
    </source>
</reference>
<evidence type="ECO:0000259" key="2">
    <source>
        <dbReference type="SMART" id="SM00672"/>
    </source>
</evidence>
<comment type="caution">
    <text evidence="3">The sequence shown here is derived from an EMBL/GenBank/DDBJ whole genome shotgun (WGS) entry which is preliminary data.</text>
</comment>
<organism evidence="3 4">
    <name type="scientific">Elasticomyces elasticus</name>
    <dbReference type="NCBI Taxonomy" id="574655"/>
    <lineage>
        <taxon>Eukaryota</taxon>
        <taxon>Fungi</taxon>
        <taxon>Dikarya</taxon>
        <taxon>Ascomycota</taxon>
        <taxon>Pezizomycotina</taxon>
        <taxon>Dothideomycetes</taxon>
        <taxon>Dothideomycetidae</taxon>
        <taxon>Mycosphaerellales</taxon>
        <taxon>Teratosphaeriaceae</taxon>
        <taxon>Elasticomyces</taxon>
    </lineage>
</organism>
<accession>A0AAN8A1B6</accession>